<dbReference type="EMBL" id="JBJXBP010000001">
    <property type="protein sequence ID" value="KAL3849479.1"/>
    <property type="molecule type" value="Genomic_DNA"/>
</dbReference>
<evidence type="ECO:0000256" key="1">
    <source>
        <dbReference type="SAM" id="Phobius"/>
    </source>
</evidence>
<accession>A0ABD3UIW9</accession>
<keyword evidence="1" id="KW-1133">Transmembrane helix</keyword>
<comment type="caution">
    <text evidence="2">The sequence shown here is derived from an EMBL/GenBank/DDBJ whole genome shotgun (WGS) entry which is preliminary data.</text>
</comment>
<dbReference type="Proteomes" id="UP001634393">
    <property type="component" value="Unassembled WGS sequence"/>
</dbReference>
<organism evidence="2 3">
    <name type="scientific">Penstemon smallii</name>
    <dbReference type="NCBI Taxonomy" id="265156"/>
    <lineage>
        <taxon>Eukaryota</taxon>
        <taxon>Viridiplantae</taxon>
        <taxon>Streptophyta</taxon>
        <taxon>Embryophyta</taxon>
        <taxon>Tracheophyta</taxon>
        <taxon>Spermatophyta</taxon>
        <taxon>Magnoliopsida</taxon>
        <taxon>eudicotyledons</taxon>
        <taxon>Gunneridae</taxon>
        <taxon>Pentapetalae</taxon>
        <taxon>asterids</taxon>
        <taxon>lamiids</taxon>
        <taxon>Lamiales</taxon>
        <taxon>Plantaginaceae</taxon>
        <taxon>Cheloneae</taxon>
        <taxon>Penstemon</taxon>
    </lineage>
</organism>
<reference evidence="2 3" key="1">
    <citation type="submission" date="2024-12" db="EMBL/GenBank/DDBJ databases">
        <title>The unique morphological basis and parallel evolutionary history of personate flowers in Penstemon.</title>
        <authorList>
            <person name="Depatie T.H."/>
            <person name="Wessinger C.A."/>
        </authorList>
    </citation>
    <scope>NUCLEOTIDE SEQUENCE [LARGE SCALE GENOMIC DNA]</scope>
    <source>
        <strain evidence="2">WTNN_2</strain>
        <tissue evidence="2">Leaf</tissue>
    </source>
</reference>
<evidence type="ECO:0000313" key="3">
    <source>
        <dbReference type="Proteomes" id="UP001634393"/>
    </source>
</evidence>
<sequence>MGDTRVQRYGTSPHMVQISRKIHVSRGIFGGFWILAVQQIKYDVFEACNLHKWERKTISTMIGGTSQLLSVYDLNFNIYVLVFLMLYY</sequence>
<evidence type="ECO:0000313" key="2">
    <source>
        <dbReference type="EMBL" id="KAL3849479.1"/>
    </source>
</evidence>
<feature type="transmembrane region" description="Helical" evidence="1">
    <location>
        <begin position="69"/>
        <end position="87"/>
    </location>
</feature>
<proteinExistence type="predicted"/>
<gene>
    <name evidence="2" type="ORF">ACJIZ3_011361</name>
</gene>
<keyword evidence="1" id="KW-0472">Membrane</keyword>
<keyword evidence="3" id="KW-1185">Reference proteome</keyword>
<name>A0ABD3UIW9_9LAMI</name>
<keyword evidence="1" id="KW-0812">Transmembrane</keyword>
<dbReference type="AlphaFoldDB" id="A0ABD3UIW9"/>
<protein>
    <submittedName>
        <fullName evidence="2">Uncharacterized protein</fullName>
    </submittedName>
</protein>